<evidence type="ECO:0000256" key="1">
    <source>
        <dbReference type="ARBA" id="ARBA00004123"/>
    </source>
</evidence>
<keyword evidence="2" id="KW-0678">Repressor</keyword>
<evidence type="ECO:0000256" key="6">
    <source>
        <dbReference type="SAM" id="MobiDB-lite"/>
    </source>
</evidence>
<feature type="compositionally biased region" description="Low complexity" evidence="6">
    <location>
        <begin position="30"/>
        <end position="48"/>
    </location>
</feature>
<dbReference type="Pfam" id="PF08598">
    <property type="entry name" value="Sds3"/>
    <property type="match status" value="1"/>
</dbReference>
<dbReference type="Proteomes" id="UP000480548">
    <property type="component" value="Unassembled WGS sequence"/>
</dbReference>
<feature type="compositionally biased region" description="Polar residues" evidence="6">
    <location>
        <begin position="58"/>
        <end position="69"/>
    </location>
</feature>
<feature type="compositionally biased region" description="Low complexity" evidence="6">
    <location>
        <begin position="102"/>
        <end position="125"/>
    </location>
</feature>
<sequence>MRTSGRRGSKRFKTASVLKDEEESAPPPTTTTTRTTSTPKFSPTPAASEPDPDREPQNVGSKSIPNDTTPVPEPKPAKAHSRKQVSKAPEVEVQPTDVLPPTATTTTTAATAAASSTKQPNGSEKGSTEEDEEDSKSSPLTETSSTSEQMASVAIFTPSADIKGTRTFEDLEMGNTESDRPTPDRSSAPPSVSRPYMNGQSPESSSLSELDSDDSEAETERLNISPQKPILSNSTNPASYSTPKKSIGTSTLTSPSRSPSPLSTAGQESPKSPDREMTLGAIEQLTPEGSIAGSPVISPRKRKRNDGLDEERGVTVGEETKDIMEISDLEDPPKKKVNVDPKSQGTDEEEGDDEDSKNKHPKQSALPSTNGHVSDAEEDSGVEDEDESPKPAQRSPGKNKQKLASANLSPKKLSAKALDTDLDEDADEGRDTDAADSNHHNKDDDEADEMSRTKRQAADDLAAIEILFAQLRDKIVEERVAEIDKEIAMLYDGTHPELILMSQSIETHKREKIEKANILLGFQEQTAEVERIANRAAIWAQYNQEIRETREKCFSEANTQWWAIHRERRAADTSLSDYVYRIPKSLSTQINHRSRYNAEVSLLSGIAKHVGFPAAPTIAGASADEVRADLEAMGLVPAQIPIPAPSFLPPQHFPTSTPSQAGPSRLPQMSTFGPPSAYSPRPAKTLAPPPQLGNAFQPSPPHALNPETRHPRSPPSPVPQPLNSLHQAQKAPTPSSPRVTKASKGKSASSKASAQNFDLLTESVSKRVPIKLEQSPTISSLSFAPPPPPPPTQSYTTQQPLDRRMQVGGAPAYRPFGK</sequence>
<evidence type="ECO:0000256" key="3">
    <source>
        <dbReference type="ARBA" id="ARBA00023015"/>
    </source>
</evidence>
<dbReference type="EMBL" id="WIQZ01000120">
    <property type="protein sequence ID" value="KAF3122489.1"/>
    <property type="molecule type" value="Genomic_DNA"/>
</dbReference>
<accession>A0A7C8NRI0</accession>
<reference evidence="7 8" key="1">
    <citation type="submission" date="2019-06" db="EMBL/GenBank/DDBJ databases">
        <authorList>
            <person name="Palmer J.M."/>
        </authorList>
    </citation>
    <scope>NUCLEOTIDE SEQUENCE [LARGE SCALE GENOMIC DNA]</scope>
    <source>
        <strain evidence="7 8">TWF703</strain>
    </source>
</reference>
<comment type="caution">
    <text evidence="7">The sequence shown here is derived from an EMBL/GenBank/DDBJ whole genome shotgun (WGS) entry which is preliminary data.</text>
</comment>
<feature type="compositionally biased region" description="Polar residues" evidence="6">
    <location>
        <begin position="725"/>
        <end position="738"/>
    </location>
</feature>
<feature type="compositionally biased region" description="Polar residues" evidence="6">
    <location>
        <begin position="222"/>
        <end position="248"/>
    </location>
</feature>
<evidence type="ECO:0000256" key="4">
    <source>
        <dbReference type="ARBA" id="ARBA00023163"/>
    </source>
</evidence>
<name>A0A7C8NRI0_ORBOL</name>
<feature type="region of interest" description="Disordered" evidence="6">
    <location>
        <begin position="646"/>
        <end position="803"/>
    </location>
</feature>
<feature type="region of interest" description="Disordered" evidence="6">
    <location>
        <begin position="1"/>
        <end position="454"/>
    </location>
</feature>
<dbReference type="AlphaFoldDB" id="A0A7C8NRI0"/>
<dbReference type="GO" id="GO:0005654">
    <property type="term" value="C:nucleoplasm"/>
    <property type="evidence" value="ECO:0007669"/>
    <property type="project" value="UniProtKB-ARBA"/>
</dbReference>
<feature type="compositionally biased region" description="Acidic residues" evidence="6">
    <location>
        <begin position="376"/>
        <end position="387"/>
    </location>
</feature>
<feature type="compositionally biased region" description="Low complexity" evidence="6">
    <location>
        <begin position="137"/>
        <end position="147"/>
    </location>
</feature>
<feature type="compositionally biased region" description="Low complexity" evidence="6">
    <location>
        <begin position="249"/>
        <end position="264"/>
    </location>
</feature>
<feature type="compositionally biased region" description="Basic and acidic residues" evidence="6">
    <location>
        <begin position="305"/>
        <end position="324"/>
    </location>
</feature>
<evidence type="ECO:0000256" key="5">
    <source>
        <dbReference type="ARBA" id="ARBA00023242"/>
    </source>
</evidence>
<evidence type="ECO:0000313" key="8">
    <source>
        <dbReference type="Proteomes" id="UP000480548"/>
    </source>
</evidence>
<proteinExistence type="predicted"/>
<keyword evidence="3" id="KW-0805">Transcription regulation</keyword>
<feature type="compositionally biased region" description="Acidic residues" evidence="6">
    <location>
        <begin position="346"/>
        <end position="355"/>
    </location>
</feature>
<dbReference type="InterPro" id="IPR013907">
    <property type="entry name" value="Sds3"/>
</dbReference>
<feature type="compositionally biased region" description="Low complexity" evidence="6">
    <location>
        <begin position="745"/>
        <end position="754"/>
    </location>
</feature>
<dbReference type="PANTHER" id="PTHR21964">
    <property type="entry name" value="BREAST CANCER METASTASIS-SUPPRESSOR 1"/>
    <property type="match status" value="1"/>
</dbReference>
<feature type="compositionally biased region" description="Basic residues" evidence="6">
    <location>
        <begin position="1"/>
        <end position="13"/>
    </location>
</feature>
<feature type="compositionally biased region" description="Polar residues" evidence="6">
    <location>
        <begin position="396"/>
        <end position="408"/>
    </location>
</feature>
<keyword evidence="4" id="KW-0804">Transcription</keyword>
<dbReference type="GO" id="GO:0010468">
    <property type="term" value="P:regulation of gene expression"/>
    <property type="evidence" value="ECO:0007669"/>
    <property type="project" value="UniProtKB-ARBA"/>
</dbReference>
<dbReference type="SMART" id="SM01401">
    <property type="entry name" value="Sds3"/>
    <property type="match status" value="1"/>
</dbReference>
<evidence type="ECO:0000313" key="7">
    <source>
        <dbReference type="EMBL" id="KAF3122489.1"/>
    </source>
</evidence>
<protein>
    <submittedName>
        <fullName evidence="7">Uncharacterized protein</fullName>
    </submittedName>
</protein>
<keyword evidence="5" id="KW-0539">Nucleus</keyword>
<evidence type="ECO:0000256" key="2">
    <source>
        <dbReference type="ARBA" id="ARBA00022491"/>
    </source>
</evidence>
<organism evidence="7 8">
    <name type="scientific">Orbilia oligospora</name>
    <name type="common">Nematode-trapping fungus</name>
    <name type="synonym">Arthrobotrys oligospora</name>
    <dbReference type="NCBI Taxonomy" id="2813651"/>
    <lineage>
        <taxon>Eukaryota</taxon>
        <taxon>Fungi</taxon>
        <taxon>Dikarya</taxon>
        <taxon>Ascomycota</taxon>
        <taxon>Pezizomycotina</taxon>
        <taxon>Orbiliomycetes</taxon>
        <taxon>Orbiliales</taxon>
        <taxon>Orbiliaceae</taxon>
        <taxon>Orbilia</taxon>
    </lineage>
</organism>
<gene>
    <name evidence="7" type="ORF">TWF703_001389</name>
</gene>
<feature type="compositionally biased region" description="Basic and acidic residues" evidence="6">
    <location>
        <begin position="429"/>
        <end position="454"/>
    </location>
</feature>
<comment type="subcellular location">
    <subcellularLocation>
        <location evidence="1">Nucleus</location>
    </subcellularLocation>
</comment>
<feature type="compositionally biased region" description="Polar residues" evidence="6">
    <location>
        <begin position="653"/>
        <end position="673"/>
    </location>
</feature>